<evidence type="ECO:0000313" key="1">
    <source>
        <dbReference type="EMBL" id="MPN65021.1"/>
    </source>
</evidence>
<proteinExistence type="predicted"/>
<comment type="caution">
    <text evidence="1">The sequence shown here is derived from an EMBL/GenBank/DDBJ whole genome shotgun (WGS) entry which is preliminary data.</text>
</comment>
<dbReference type="AlphaFoldDB" id="A0A645JN13"/>
<name>A0A645JN13_9ZZZZ</name>
<accession>A0A645JN13</accession>
<dbReference type="EMBL" id="VSSQ01146754">
    <property type="protein sequence ID" value="MPN65021.1"/>
    <property type="molecule type" value="Genomic_DNA"/>
</dbReference>
<reference evidence="1" key="1">
    <citation type="submission" date="2019-08" db="EMBL/GenBank/DDBJ databases">
        <authorList>
            <person name="Kucharzyk K."/>
            <person name="Murdoch R.W."/>
            <person name="Higgins S."/>
            <person name="Loffler F."/>
        </authorList>
    </citation>
    <scope>NUCLEOTIDE SEQUENCE</scope>
</reference>
<organism evidence="1">
    <name type="scientific">bioreactor metagenome</name>
    <dbReference type="NCBI Taxonomy" id="1076179"/>
    <lineage>
        <taxon>unclassified sequences</taxon>
        <taxon>metagenomes</taxon>
        <taxon>ecological metagenomes</taxon>
    </lineage>
</organism>
<protein>
    <submittedName>
        <fullName evidence="1">Uncharacterized protein</fullName>
    </submittedName>
</protein>
<gene>
    <name evidence="1" type="ORF">SDC9_212800</name>
</gene>
<sequence>MGERVIRRGDLKEFLNDDLYEAIDIWKEYTRFGLPHGGGPVAETYEYIALVSAFEDEREAAIADKRKK</sequence>